<keyword evidence="1" id="KW-0472">Membrane</keyword>
<comment type="caution">
    <text evidence="2">The sequence shown here is derived from an EMBL/GenBank/DDBJ whole genome shotgun (WGS) entry which is preliminary data.</text>
</comment>
<dbReference type="InterPro" id="IPR020144">
    <property type="entry name" value="SpoVAB"/>
</dbReference>
<evidence type="ECO:0000313" key="2">
    <source>
        <dbReference type="EMBL" id="HIU03267.1"/>
    </source>
</evidence>
<keyword evidence="1" id="KW-1133">Transmembrane helix</keyword>
<dbReference type="Pfam" id="PF13782">
    <property type="entry name" value="SpoVAB"/>
    <property type="match status" value="1"/>
</dbReference>
<feature type="transmembrane region" description="Helical" evidence="1">
    <location>
        <begin position="116"/>
        <end position="136"/>
    </location>
</feature>
<dbReference type="EMBL" id="DVLT01000051">
    <property type="protein sequence ID" value="HIU03267.1"/>
    <property type="molecule type" value="Genomic_DNA"/>
</dbReference>
<feature type="transmembrane region" description="Helical" evidence="1">
    <location>
        <begin position="47"/>
        <end position="68"/>
    </location>
</feature>
<keyword evidence="1" id="KW-0812">Transmembrane</keyword>
<feature type="transmembrane region" description="Helical" evidence="1">
    <location>
        <begin position="12"/>
        <end position="35"/>
    </location>
</feature>
<accession>A0A9D1HJE5</accession>
<protein>
    <submittedName>
        <fullName evidence="2">Stage V sporulation protein AB</fullName>
    </submittedName>
</protein>
<name>A0A9D1HJE5_9FIRM</name>
<organism evidence="2 3">
    <name type="scientific">Candidatus Onthocola gallistercoris</name>
    <dbReference type="NCBI Taxonomy" id="2840876"/>
    <lineage>
        <taxon>Bacteria</taxon>
        <taxon>Bacillati</taxon>
        <taxon>Bacillota</taxon>
        <taxon>Bacilli</taxon>
        <taxon>Candidatus Onthocola</taxon>
    </lineage>
</organism>
<reference evidence="2" key="2">
    <citation type="journal article" date="2021" name="PeerJ">
        <title>Extensive microbial diversity within the chicken gut microbiome revealed by metagenomics and culture.</title>
        <authorList>
            <person name="Gilroy R."/>
            <person name="Ravi A."/>
            <person name="Getino M."/>
            <person name="Pursley I."/>
            <person name="Horton D.L."/>
            <person name="Alikhan N.F."/>
            <person name="Baker D."/>
            <person name="Gharbi K."/>
            <person name="Hall N."/>
            <person name="Watson M."/>
            <person name="Adriaenssens E.M."/>
            <person name="Foster-Nyarko E."/>
            <person name="Jarju S."/>
            <person name="Secka A."/>
            <person name="Antonio M."/>
            <person name="Oren A."/>
            <person name="Chaudhuri R.R."/>
            <person name="La Ragione R."/>
            <person name="Hildebrand F."/>
            <person name="Pallen M.J."/>
        </authorList>
    </citation>
    <scope>NUCLEOTIDE SEQUENCE</scope>
    <source>
        <strain evidence="2">CHK187-14744</strain>
    </source>
</reference>
<sequence length="137" mass="14489">MWIDLFYCVMGLASGMIVAAGLATFITSIGVVSRLAQVTHTAGAISWYENVFVLGGLAGNMYSLYVWTLPLGTWAMGAAGLFIGIFLGCMIGGITEVLNAIPVFYHRAKLRCGLKALVWAIALGKVTGGIVDFLIAP</sequence>
<evidence type="ECO:0000256" key="1">
    <source>
        <dbReference type="SAM" id="Phobius"/>
    </source>
</evidence>
<gene>
    <name evidence="2" type="ORF">IAB63_08455</name>
</gene>
<feature type="transmembrane region" description="Helical" evidence="1">
    <location>
        <begin position="74"/>
        <end position="95"/>
    </location>
</feature>
<reference evidence="2" key="1">
    <citation type="submission" date="2020-10" db="EMBL/GenBank/DDBJ databases">
        <authorList>
            <person name="Gilroy R."/>
        </authorList>
    </citation>
    <scope>NUCLEOTIDE SEQUENCE</scope>
    <source>
        <strain evidence="2">CHK187-14744</strain>
    </source>
</reference>
<evidence type="ECO:0000313" key="3">
    <source>
        <dbReference type="Proteomes" id="UP000824164"/>
    </source>
</evidence>
<proteinExistence type="predicted"/>
<dbReference type="AlphaFoldDB" id="A0A9D1HJE5"/>
<dbReference type="Proteomes" id="UP000824164">
    <property type="component" value="Unassembled WGS sequence"/>
</dbReference>